<feature type="region of interest" description="Disordered" evidence="6">
    <location>
        <begin position="336"/>
        <end position="370"/>
    </location>
</feature>
<evidence type="ECO:0000313" key="8">
    <source>
        <dbReference type="Proteomes" id="UP000077521"/>
    </source>
</evidence>
<organism evidence="7 8">
    <name type="scientific">Tilletia indica</name>
    <dbReference type="NCBI Taxonomy" id="43049"/>
    <lineage>
        <taxon>Eukaryota</taxon>
        <taxon>Fungi</taxon>
        <taxon>Dikarya</taxon>
        <taxon>Basidiomycota</taxon>
        <taxon>Ustilaginomycotina</taxon>
        <taxon>Exobasidiomycetes</taxon>
        <taxon>Tilletiales</taxon>
        <taxon>Tilletiaceae</taxon>
        <taxon>Tilletia</taxon>
    </lineage>
</organism>
<feature type="region of interest" description="Disordered" evidence="6">
    <location>
        <begin position="531"/>
        <end position="577"/>
    </location>
</feature>
<evidence type="ECO:0000256" key="1">
    <source>
        <dbReference type="ARBA" id="ARBA00004123"/>
    </source>
</evidence>
<gene>
    <name evidence="7" type="ORF">A4X13_0g3650</name>
</gene>
<feature type="coiled-coil region" evidence="5">
    <location>
        <begin position="493"/>
        <end position="524"/>
    </location>
</feature>
<dbReference type="GO" id="GO:0030688">
    <property type="term" value="C:preribosome, small subunit precursor"/>
    <property type="evidence" value="ECO:0007669"/>
    <property type="project" value="InterPro"/>
</dbReference>
<dbReference type="Proteomes" id="UP000077521">
    <property type="component" value="Unassembled WGS sequence"/>
</dbReference>
<reference evidence="7" key="1">
    <citation type="submission" date="2016-04" db="EMBL/GenBank/DDBJ databases">
        <authorList>
            <person name="Nguyen H.D."/>
            <person name="Samba Siva P."/>
            <person name="Cullis J."/>
            <person name="Levesque C.A."/>
            <person name="Hambleton S."/>
        </authorList>
    </citation>
    <scope>NUCLEOTIDE SEQUENCE</scope>
    <source>
        <strain evidence="7">DAOMC 236416</strain>
    </source>
</reference>
<dbReference type="PANTHER" id="PTHR13026:SF0">
    <property type="entry name" value="RIBOSOMAL RNA PROCESSING 1B"/>
    <property type="match status" value="1"/>
</dbReference>
<protein>
    <submittedName>
        <fullName evidence="7">Uncharacterized protein</fullName>
    </submittedName>
</protein>
<dbReference type="Pfam" id="PF05997">
    <property type="entry name" value="Nop52"/>
    <property type="match status" value="1"/>
</dbReference>
<reference evidence="7" key="2">
    <citation type="journal article" date="2019" name="IMA Fungus">
        <title>Genome sequencing and comparison of five Tilletia species to identify candidate genes for the detection of regulated species infecting wheat.</title>
        <authorList>
            <person name="Nguyen H.D.T."/>
            <person name="Sultana T."/>
            <person name="Kesanakurti P."/>
            <person name="Hambleton S."/>
        </authorList>
    </citation>
    <scope>NUCLEOTIDE SEQUENCE</scope>
    <source>
        <strain evidence="7">DAOMC 236416</strain>
    </source>
</reference>
<comment type="subcellular location">
    <subcellularLocation>
        <location evidence="1">Nucleus</location>
    </subcellularLocation>
</comment>
<evidence type="ECO:0000256" key="5">
    <source>
        <dbReference type="SAM" id="Coils"/>
    </source>
</evidence>
<keyword evidence="3" id="KW-0698">rRNA processing</keyword>
<dbReference type="InterPro" id="IPR010301">
    <property type="entry name" value="RRP1"/>
</dbReference>
<dbReference type="GO" id="GO:0006364">
    <property type="term" value="P:rRNA processing"/>
    <property type="evidence" value="ECO:0007669"/>
    <property type="project" value="UniProtKB-KW"/>
</dbReference>
<keyword evidence="5" id="KW-0175">Coiled coil</keyword>
<evidence type="ECO:0000256" key="2">
    <source>
        <dbReference type="ARBA" id="ARBA00006374"/>
    </source>
</evidence>
<comment type="caution">
    <text evidence="7">The sequence shown here is derived from an EMBL/GenBank/DDBJ whole genome shotgun (WGS) entry which is preliminary data.</text>
</comment>
<keyword evidence="8" id="KW-1185">Reference proteome</keyword>
<proteinExistence type="inferred from homology"/>
<feature type="compositionally biased region" description="Acidic residues" evidence="6">
    <location>
        <begin position="336"/>
        <end position="349"/>
    </location>
</feature>
<name>A0A177TC23_9BASI</name>
<feature type="region of interest" description="Disordered" evidence="6">
    <location>
        <begin position="396"/>
        <end position="435"/>
    </location>
</feature>
<feature type="compositionally biased region" description="Polar residues" evidence="6">
    <location>
        <begin position="396"/>
        <end position="408"/>
    </location>
</feature>
<dbReference type="AlphaFoldDB" id="A0A177TC23"/>
<evidence type="ECO:0000256" key="4">
    <source>
        <dbReference type="ARBA" id="ARBA00023242"/>
    </source>
</evidence>
<sequence>MAPRTVKTSHGEAIGPLQAAELIRVRRIAKGKTPLTPEEEEEETARQAGQPTAADALPLGKLLASTEKRIRDGAIRSLAAFLSRPSTGDSAVIAPAEMAKLWKGIFYCFWMSDKPLVQQALATELAQLVLRIAKPPQSKKRSSTSVEEEEEVVIDPGRVDSAIAFLQGFWAAMAREWPMIDKHRVDKYLLLMRRFTGAGFQLCHLTGWNAPAIARLNEVLSAASPAPGASQDADPFANGGPGPLAVQDIKLPDSISYHVADIWVDELQKALAITDEPSSSASSSRAVPLPELFQPIMNALARSTLPKMYDRILQSSLQPLLDDLQKAIEFLDVIAGDDDDDEDDDEEEKAEGHVSRPKRKAPKATDEEENDFDIDELWETLDHPSLLQSALTFDASSGSVNEDNTSARPSKRSKTLKSAPKEAESPSPSSPQALLTRARTLRVDLYLALRAAARTPSPPTNPARARSLEKLVRTNLSPTEDPEPQLSTQEGVLSEAARKAIEKKRRMERAKARILRRKRNVEMQTAIMRKAASRRAAKAKVNSQRRADAAKAKMGMDGPVVIGPSLSKKLGRRTGKK</sequence>
<dbReference type="GO" id="GO:0005634">
    <property type="term" value="C:nucleus"/>
    <property type="evidence" value="ECO:0007669"/>
    <property type="project" value="UniProtKB-SubCell"/>
</dbReference>
<evidence type="ECO:0000256" key="3">
    <source>
        <dbReference type="ARBA" id="ARBA00022552"/>
    </source>
</evidence>
<feature type="region of interest" description="Disordered" evidence="6">
    <location>
        <begin position="32"/>
        <end position="53"/>
    </location>
</feature>
<comment type="similarity">
    <text evidence="2">Belongs to the RRP1 family.</text>
</comment>
<dbReference type="PANTHER" id="PTHR13026">
    <property type="entry name" value="NNP-1 PROTEIN NOVEL NUCLEAR PROTEIN 1 NOP52"/>
    <property type="match status" value="1"/>
</dbReference>
<keyword evidence="4" id="KW-0539">Nucleus</keyword>
<evidence type="ECO:0000256" key="6">
    <source>
        <dbReference type="SAM" id="MobiDB-lite"/>
    </source>
</evidence>
<evidence type="ECO:0000313" key="7">
    <source>
        <dbReference type="EMBL" id="KAE8253810.1"/>
    </source>
</evidence>
<dbReference type="EMBL" id="LWDF02000213">
    <property type="protein sequence ID" value="KAE8253810.1"/>
    <property type="molecule type" value="Genomic_DNA"/>
</dbReference>
<accession>A0A177TC23</accession>